<dbReference type="InterPro" id="IPR045851">
    <property type="entry name" value="AMP-bd_C_sf"/>
</dbReference>
<dbReference type="GO" id="GO:0031177">
    <property type="term" value="F:phosphopantetheine binding"/>
    <property type="evidence" value="ECO:0007669"/>
    <property type="project" value="TreeGrafter"/>
</dbReference>
<proteinExistence type="predicted"/>
<reference evidence="3" key="2">
    <citation type="submission" date="2021-04" db="EMBL/GenBank/DDBJ databases">
        <authorList>
            <person name="Gilroy R."/>
        </authorList>
    </citation>
    <scope>NUCLEOTIDE SEQUENCE</scope>
    <source>
        <strain evidence="3">ChiSxjej6B18-287</strain>
    </source>
</reference>
<dbReference type="InterPro" id="IPR025110">
    <property type="entry name" value="AMP-bd_C"/>
</dbReference>
<feature type="domain" description="AMP-binding enzyme C-terminal" evidence="2">
    <location>
        <begin position="423"/>
        <end position="491"/>
    </location>
</feature>
<name>A0A9D2N4S0_9FIRM</name>
<reference evidence="3" key="1">
    <citation type="journal article" date="2021" name="PeerJ">
        <title>Extensive microbial diversity within the chicken gut microbiome revealed by metagenomics and culture.</title>
        <authorList>
            <person name="Gilroy R."/>
            <person name="Ravi A."/>
            <person name="Getino M."/>
            <person name="Pursley I."/>
            <person name="Horton D.L."/>
            <person name="Alikhan N.F."/>
            <person name="Baker D."/>
            <person name="Gharbi K."/>
            <person name="Hall N."/>
            <person name="Watson M."/>
            <person name="Adriaenssens E.M."/>
            <person name="Foster-Nyarko E."/>
            <person name="Jarju S."/>
            <person name="Secka A."/>
            <person name="Antonio M."/>
            <person name="Oren A."/>
            <person name="Chaudhuri R.R."/>
            <person name="La Ragione R."/>
            <person name="Hildebrand F."/>
            <person name="Pallen M.J."/>
        </authorList>
    </citation>
    <scope>NUCLEOTIDE SEQUENCE</scope>
    <source>
        <strain evidence="3">ChiSxjej6B18-287</strain>
    </source>
</reference>
<accession>A0A9D2N4S0</accession>
<dbReference type="InterPro" id="IPR010071">
    <property type="entry name" value="AA_adenyl_dom"/>
</dbReference>
<dbReference type="GO" id="GO:0005737">
    <property type="term" value="C:cytoplasm"/>
    <property type="evidence" value="ECO:0007669"/>
    <property type="project" value="TreeGrafter"/>
</dbReference>
<evidence type="ECO:0000259" key="2">
    <source>
        <dbReference type="Pfam" id="PF13193"/>
    </source>
</evidence>
<evidence type="ECO:0000313" key="3">
    <source>
        <dbReference type="EMBL" id="HJC09423.1"/>
    </source>
</evidence>
<dbReference type="InterPro" id="IPR000873">
    <property type="entry name" value="AMP-dep_synth/lig_dom"/>
</dbReference>
<feature type="domain" description="AMP-dependent synthetase/ligase" evidence="1">
    <location>
        <begin position="9"/>
        <end position="364"/>
    </location>
</feature>
<evidence type="ECO:0000259" key="1">
    <source>
        <dbReference type="Pfam" id="PF00501"/>
    </source>
</evidence>
<dbReference type="CDD" id="cd05930">
    <property type="entry name" value="A_NRPS"/>
    <property type="match status" value="1"/>
</dbReference>
<dbReference type="AlphaFoldDB" id="A0A9D2N4S0"/>
<dbReference type="Proteomes" id="UP000823893">
    <property type="component" value="Unassembled WGS sequence"/>
</dbReference>
<dbReference type="PANTHER" id="PTHR45527">
    <property type="entry name" value="NONRIBOSOMAL PEPTIDE SYNTHETASE"/>
    <property type="match status" value="1"/>
</dbReference>
<dbReference type="InterPro" id="IPR042099">
    <property type="entry name" value="ANL_N_sf"/>
</dbReference>
<evidence type="ECO:0000313" key="4">
    <source>
        <dbReference type="Proteomes" id="UP000823893"/>
    </source>
</evidence>
<sequence>MQRNILEYLEDTVQKYPEKTAFANEKMGMSFQEVYQVSRSIGSCLCERGYEREPVVIYMQKHPHMIAAFWGVVYSGCFYVPIDEEMPKFRIELIFQNLKPRAVICDEVTSRQIQEFQDFTGEVLLYDEIAGYPVNDQELFSVREKAIDTDPVYIVFTSGSTGIPKGVAACHRSVIDYVENLMEVLGANEESVFANQTPLYFDACLKELFASLKCGATTYLVPKALFMFPIKLVEFLNEYKINTVCWVVSALTMISSMKTFDKVVPKYLHTIAFGSEVFPIKQFNLWRKTLPDARFINLYGPTEATGMSCYYEVDREFQEGEPIPIGRPFKNTEIILLDENDQVPEQGEPGEICIRGTALTLGYYNNQEKTDEVFVQNPLNHSYHELIYRTGDIGKLNERGELVFISRKDFQIKHMGHRIELGEIEVHVNMIEGIGSACCIYDKEKEKIILFYVGDVESGDLIAQLKKKLPRYMIPNHVYALEQMPLTANGKIDRNKLKQISEEKKRRK</sequence>
<dbReference type="InterPro" id="IPR020845">
    <property type="entry name" value="AMP-binding_CS"/>
</dbReference>
<gene>
    <name evidence="3" type="ORF">H9935_01205</name>
</gene>
<protein>
    <submittedName>
        <fullName evidence="3">Amino acid adenylation domain-containing protein</fullName>
    </submittedName>
</protein>
<dbReference type="NCBIfam" id="TIGR01733">
    <property type="entry name" value="AA-adenyl-dom"/>
    <property type="match status" value="1"/>
</dbReference>
<dbReference type="Pfam" id="PF00501">
    <property type="entry name" value="AMP-binding"/>
    <property type="match status" value="1"/>
</dbReference>
<dbReference type="GO" id="GO:0043041">
    <property type="term" value="P:amino acid activation for nonribosomal peptide biosynthetic process"/>
    <property type="evidence" value="ECO:0007669"/>
    <property type="project" value="TreeGrafter"/>
</dbReference>
<dbReference type="EMBL" id="DWWV01000018">
    <property type="protein sequence ID" value="HJC09423.1"/>
    <property type="molecule type" value="Genomic_DNA"/>
</dbReference>
<dbReference type="Pfam" id="PF13193">
    <property type="entry name" value="AMP-binding_C"/>
    <property type="match status" value="1"/>
</dbReference>
<dbReference type="SUPFAM" id="SSF56801">
    <property type="entry name" value="Acetyl-CoA synthetase-like"/>
    <property type="match status" value="1"/>
</dbReference>
<dbReference type="PROSITE" id="PS00455">
    <property type="entry name" value="AMP_BINDING"/>
    <property type="match status" value="1"/>
</dbReference>
<organism evidence="3 4">
    <name type="scientific">Candidatus Blautia merdigallinarum</name>
    <dbReference type="NCBI Taxonomy" id="2838495"/>
    <lineage>
        <taxon>Bacteria</taxon>
        <taxon>Bacillati</taxon>
        <taxon>Bacillota</taxon>
        <taxon>Clostridia</taxon>
        <taxon>Lachnospirales</taxon>
        <taxon>Lachnospiraceae</taxon>
        <taxon>Blautia</taxon>
    </lineage>
</organism>
<dbReference type="Gene3D" id="3.40.50.12780">
    <property type="entry name" value="N-terminal domain of ligase-like"/>
    <property type="match status" value="1"/>
</dbReference>
<dbReference type="GO" id="GO:0044550">
    <property type="term" value="P:secondary metabolite biosynthetic process"/>
    <property type="evidence" value="ECO:0007669"/>
    <property type="project" value="TreeGrafter"/>
</dbReference>
<comment type="caution">
    <text evidence="3">The sequence shown here is derived from an EMBL/GenBank/DDBJ whole genome shotgun (WGS) entry which is preliminary data.</text>
</comment>
<dbReference type="Gene3D" id="3.30.300.30">
    <property type="match status" value="1"/>
</dbReference>
<dbReference type="PANTHER" id="PTHR45527:SF1">
    <property type="entry name" value="FATTY ACID SYNTHASE"/>
    <property type="match status" value="1"/>
</dbReference>